<feature type="domain" description="CUE" evidence="2">
    <location>
        <begin position="347"/>
        <end position="390"/>
    </location>
</feature>
<comment type="caution">
    <text evidence="3">The sequence shown here is derived from an EMBL/GenBank/DDBJ whole genome shotgun (WGS) entry which is preliminary data.</text>
</comment>
<dbReference type="SUPFAM" id="SSF46934">
    <property type="entry name" value="UBA-like"/>
    <property type="match status" value="1"/>
</dbReference>
<evidence type="ECO:0000259" key="2">
    <source>
        <dbReference type="PROSITE" id="PS51140"/>
    </source>
</evidence>
<dbReference type="Pfam" id="PF02845">
    <property type="entry name" value="CUE"/>
    <property type="match status" value="1"/>
</dbReference>
<dbReference type="CDD" id="cd14364">
    <property type="entry name" value="CUE_ASCC2"/>
    <property type="match status" value="1"/>
</dbReference>
<dbReference type="InterPro" id="IPR052586">
    <property type="entry name" value="ASCC2"/>
</dbReference>
<evidence type="ECO:0000313" key="3">
    <source>
        <dbReference type="EMBL" id="KAG9241004.1"/>
    </source>
</evidence>
<dbReference type="PANTHER" id="PTHR21494:SF0">
    <property type="entry name" value="ACTIVATING SIGNAL COINTEGRATOR 1 COMPLEX SUBUNIT 2"/>
    <property type="match status" value="1"/>
</dbReference>
<protein>
    <recommendedName>
        <fullName evidence="2">CUE domain-containing protein</fullName>
    </recommendedName>
</protein>
<keyword evidence="4" id="KW-1185">Reference proteome</keyword>
<feature type="compositionally biased region" description="Basic residues" evidence="1">
    <location>
        <begin position="656"/>
        <end position="670"/>
    </location>
</feature>
<feature type="region of interest" description="Disordered" evidence="1">
    <location>
        <begin position="577"/>
        <end position="676"/>
    </location>
</feature>
<dbReference type="InterPro" id="IPR003892">
    <property type="entry name" value="CUE"/>
</dbReference>
<dbReference type="Proteomes" id="UP000887226">
    <property type="component" value="Unassembled WGS sequence"/>
</dbReference>
<organism evidence="3 4">
    <name type="scientific">Calycina marina</name>
    <dbReference type="NCBI Taxonomy" id="1763456"/>
    <lineage>
        <taxon>Eukaryota</taxon>
        <taxon>Fungi</taxon>
        <taxon>Dikarya</taxon>
        <taxon>Ascomycota</taxon>
        <taxon>Pezizomycotina</taxon>
        <taxon>Leotiomycetes</taxon>
        <taxon>Helotiales</taxon>
        <taxon>Pezizellaceae</taxon>
        <taxon>Calycina</taxon>
    </lineage>
</organism>
<dbReference type="PROSITE" id="PS51140">
    <property type="entry name" value="CUE"/>
    <property type="match status" value="1"/>
</dbReference>
<dbReference type="AlphaFoldDB" id="A0A9P8CBK7"/>
<dbReference type="EMBL" id="MU254291">
    <property type="protein sequence ID" value="KAG9241004.1"/>
    <property type="molecule type" value="Genomic_DNA"/>
</dbReference>
<evidence type="ECO:0000313" key="4">
    <source>
        <dbReference type="Proteomes" id="UP000887226"/>
    </source>
</evidence>
<dbReference type="SMART" id="SM00546">
    <property type="entry name" value="CUE"/>
    <property type="match status" value="1"/>
</dbReference>
<sequence length="676" mass="75061">MSKKAALPPIAAFPEVAWRYNQVPEEWEAALDSWIILIEAHLSLPDSIFLGVSVTDETLSAFLRSFVAELSLSRDTLPLRDVKKTARLRKQCYILLGRLLTAKTTENHALLRWEILADISAAYGNENGRRLMFETWNRHTQFLELSLGEFKKNLTSQLEVDLDRDWREVTGTLQHISKLLRASPEAAELFMAGSDFLDALLSGYAGVFDPTFRETLVEMTYYCLLGLTNGDRPKYGLLLDQLYSLKTATEARKTSYSTAQFSLKDSLVAHLVAETNILAVLRERLGTNNATLQRSSAVLDAFANFQKLGGRPHSNTWRVSKPKRKLDKGKEKATAEADGLHEQVHIHAASLITQVQDIFPELGSGFVAKLLDEYNNGTEQVIAHLLEDSLPSYLASADRSEALEASFQDQNLRVIENVPRSPISNLPTRRNVFDDHEFDKLSSRLHFGRKNPDQTADDVLQDKSTAPNKAAILSALAAFDSDDDERDDTYDTADIGGRVTLEDAPTDSQDIHEETLFLAYKSSPALFGRDKSARSNPARAKLREKVGMTDSAIEGWALVLSRDSRKQRRLEAQFSQFSGQQNLLAPTSWKNSPNGSETEDLDADGRHGSDRGRGLRIRGAPRGRGGGRGRGNVAGPSGDRDTEAARRGKEANKASRANHNRKDQRGKKLARGGFLG</sequence>
<evidence type="ECO:0000256" key="1">
    <source>
        <dbReference type="SAM" id="MobiDB-lite"/>
    </source>
</evidence>
<feature type="compositionally biased region" description="Basic residues" evidence="1">
    <location>
        <begin position="614"/>
        <end position="627"/>
    </location>
</feature>
<dbReference type="InterPro" id="IPR041800">
    <property type="entry name" value="ASCC2_CUE"/>
</dbReference>
<feature type="compositionally biased region" description="Basic and acidic residues" evidence="1">
    <location>
        <begin position="603"/>
        <end position="613"/>
    </location>
</feature>
<dbReference type="InterPro" id="IPR009060">
    <property type="entry name" value="UBA-like_sf"/>
</dbReference>
<dbReference type="GO" id="GO:0043130">
    <property type="term" value="F:ubiquitin binding"/>
    <property type="evidence" value="ECO:0007669"/>
    <property type="project" value="InterPro"/>
</dbReference>
<dbReference type="PANTHER" id="PTHR21494">
    <property type="entry name" value="ACTIVATING SIGNAL COINTEGRATOR 1 COMPLEX SUBUNIT 2 ASC-1 COMPLEX SUBUNIT P100"/>
    <property type="match status" value="1"/>
</dbReference>
<dbReference type="OrthoDB" id="5577209at2759"/>
<accession>A0A9P8CBK7</accession>
<feature type="compositionally biased region" description="Polar residues" evidence="1">
    <location>
        <begin position="577"/>
        <end position="596"/>
    </location>
</feature>
<gene>
    <name evidence="3" type="ORF">BJ878DRAFT_522912</name>
</gene>
<reference evidence="3" key="1">
    <citation type="journal article" date="2021" name="IMA Fungus">
        <title>Genomic characterization of three marine fungi, including Emericellopsis atlantica sp. nov. with signatures of a generalist lifestyle and marine biomass degradation.</title>
        <authorList>
            <person name="Hagestad O.C."/>
            <person name="Hou L."/>
            <person name="Andersen J.H."/>
            <person name="Hansen E.H."/>
            <person name="Altermark B."/>
            <person name="Li C."/>
            <person name="Kuhnert E."/>
            <person name="Cox R.J."/>
            <person name="Crous P.W."/>
            <person name="Spatafora J.W."/>
            <person name="Lail K."/>
            <person name="Amirebrahimi M."/>
            <person name="Lipzen A."/>
            <person name="Pangilinan J."/>
            <person name="Andreopoulos W."/>
            <person name="Hayes R.D."/>
            <person name="Ng V."/>
            <person name="Grigoriev I.V."/>
            <person name="Jackson S.A."/>
            <person name="Sutton T.D.S."/>
            <person name="Dobson A.D.W."/>
            <person name="Rama T."/>
        </authorList>
    </citation>
    <scope>NUCLEOTIDE SEQUENCE</scope>
    <source>
        <strain evidence="3">TRa3180A</strain>
    </source>
</reference>
<feature type="compositionally biased region" description="Basic and acidic residues" evidence="1">
    <location>
        <begin position="638"/>
        <end position="653"/>
    </location>
</feature>
<dbReference type="Gene3D" id="1.10.8.10">
    <property type="entry name" value="DNA helicase RuvA subunit, C-terminal domain"/>
    <property type="match status" value="1"/>
</dbReference>
<name>A0A9P8CBK7_9HELO</name>
<proteinExistence type="predicted"/>